<keyword evidence="7" id="KW-1133">Transmembrane helix</keyword>
<comment type="similarity">
    <text evidence="6">Belongs to the peptidase M48 family.</text>
</comment>
<dbReference type="Proteomes" id="UP000265566">
    <property type="component" value="Chromosome 1"/>
</dbReference>
<keyword evidence="2" id="KW-0479">Metal-binding</keyword>
<gene>
    <name evidence="9" type="ORF">MtrunA17_Chr1g0149891</name>
</gene>
<evidence type="ECO:0000256" key="5">
    <source>
        <dbReference type="ARBA" id="ARBA00023049"/>
    </source>
</evidence>
<keyword evidence="1 6" id="KW-0645">Protease</keyword>
<dbReference type="EMBL" id="PSQE01000001">
    <property type="protein sequence ID" value="RHN76988.1"/>
    <property type="molecule type" value="Genomic_DNA"/>
</dbReference>
<sequence length="337" mass="38170">MMMLLRKQHSLANSIATITALSSLTTLNPSTPRFVSPLLLLFLFVVAVLVVLIVVVAFSNRSGTTRNVEINNKFHNPFVIGGPKRFYSLFETVPYTKRTRFICLATTFERNVTKGFEEYKQRFEGRTMPPTHQESVRLTKILNNIIDALLRERNKMSHESECTISHLDGLNWEVLVVFLTNMSVGCFPNGKIVLSWDLIRHFPSDAEKATIIAHEVARVVARHFVEQVTKNLCDLVWLFSVLHLLCSNGPFCHSMFEFEADYIGLLLMAAAGYDPRVAPKVYEELGKLSGHNNDFMFTGFLSTHSSGRQRAKALAQPKIMEEALILYNDARARSEVN</sequence>
<dbReference type="AlphaFoldDB" id="A0A396JKZ4"/>
<evidence type="ECO:0000256" key="7">
    <source>
        <dbReference type="SAM" id="Phobius"/>
    </source>
</evidence>
<evidence type="ECO:0000256" key="2">
    <source>
        <dbReference type="ARBA" id="ARBA00022723"/>
    </source>
</evidence>
<accession>A0A396JKZ4</accession>
<dbReference type="GO" id="GO:0006508">
    <property type="term" value="P:proteolysis"/>
    <property type="evidence" value="ECO:0007669"/>
    <property type="project" value="UniProtKB-KW"/>
</dbReference>
<reference evidence="9" key="1">
    <citation type="journal article" date="2018" name="Nat. Plants">
        <title>Whole-genome landscape of Medicago truncatula symbiotic genes.</title>
        <authorList>
            <person name="Pecrix Y."/>
            <person name="Gamas P."/>
            <person name="Carrere S."/>
        </authorList>
    </citation>
    <scope>NUCLEOTIDE SEQUENCE</scope>
    <source>
        <tissue evidence="9">Leaves</tissue>
    </source>
</reference>
<evidence type="ECO:0000256" key="3">
    <source>
        <dbReference type="ARBA" id="ARBA00022801"/>
    </source>
</evidence>
<comment type="cofactor">
    <cofactor evidence="6">
        <name>Zn(2+)</name>
        <dbReference type="ChEBI" id="CHEBI:29105"/>
    </cofactor>
    <text evidence="6">Binds 1 zinc ion per subunit.</text>
</comment>
<dbReference type="PANTHER" id="PTHR22726:SF1">
    <property type="entry name" value="METALLOENDOPEPTIDASE OMA1, MITOCHONDRIAL"/>
    <property type="match status" value="1"/>
</dbReference>
<feature type="domain" description="Peptidase M48" evidence="8">
    <location>
        <begin position="184"/>
        <end position="246"/>
    </location>
</feature>
<evidence type="ECO:0000256" key="4">
    <source>
        <dbReference type="ARBA" id="ARBA00022833"/>
    </source>
</evidence>
<dbReference type="PANTHER" id="PTHR22726">
    <property type="entry name" value="METALLOENDOPEPTIDASE OMA1"/>
    <property type="match status" value="1"/>
</dbReference>
<dbReference type="Gramene" id="rna390">
    <property type="protein sequence ID" value="RHN76988.1"/>
    <property type="gene ID" value="gene390"/>
</dbReference>
<organism evidence="9">
    <name type="scientific">Medicago truncatula</name>
    <name type="common">Barrel medic</name>
    <name type="synonym">Medicago tribuloides</name>
    <dbReference type="NCBI Taxonomy" id="3880"/>
    <lineage>
        <taxon>Eukaryota</taxon>
        <taxon>Viridiplantae</taxon>
        <taxon>Streptophyta</taxon>
        <taxon>Embryophyta</taxon>
        <taxon>Tracheophyta</taxon>
        <taxon>Spermatophyta</taxon>
        <taxon>Magnoliopsida</taxon>
        <taxon>eudicotyledons</taxon>
        <taxon>Gunneridae</taxon>
        <taxon>Pentapetalae</taxon>
        <taxon>rosids</taxon>
        <taxon>fabids</taxon>
        <taxon>Fabales</taxon>
        <taxon>Fabaceae</taxon>
        <taxon>Papilionoideae</taxon>
        <taxon>50 kb inversion clade</taxon>
        <taxon>NPAAA clade</taxon>
        <taxon>Hologalegina</taxon>
        <taxon>IRL clade</taxon>
        <taxon>Trifolieae</taxon>
        <taxon>Medicago</taxon>
    </lineage>
</organism>
<dbReference type="GO" id="GO:0046872">
    <property type="term" value="F:metal ion binding"/>
    <property type="evidence" value="ECO:0007669"/>
    <property type="project" value="UniProtKB-KW"/>
</dbReference>
<proteinExistence type="inferred from homology"/>
<feature type="transmembrane region" description="Helical" evidence="7">
    <location>
        <begin position="39"/>
        <end position="58"/>
    </location>
</feature>
<evidence type="ECO:0000259" key="8">
    <source>
        <dbReference type="Pfam" id="PF01435"/>
    </source>
</evidence>
<comment type="caution">
    <text evidence="9">The sequence shown here is derived from an EMBL/GenBank/DDBJ whole genome shotgun (WGS) entry which is preliminary data.</text>
</comment>
<feature type="domain" description="Peptidase M48" evidence="8">
    <location>
        <begin position="256"/>
        <end position="316"/>
    </location>
</feature>
<protein>
    <submittedName>
        <fullName evidence="9">Putative peptidase M48</fullName>
    </submittedName>
</protein>
<keyword evidence="7" id="KW-0812">Transmembrane</keyword>
<evidence type="ECO:0000256" key="6">
    <source>
        <dbReference type="RuleBase" id="RU003983"/>
    </source>
</evidence>
<keyword evidence="3 6" id="KW-0378">Hydrolase</keyword>
<evidence type="ECO:0000313" key="9">
    <source>
        <dbReference type="EMBL" id="RHN76988.1"/>
    </source>
</evidence>
<keyword evidence="5 6" id="KW-0482">Metalloprotease</keyword>
<name>A0A396JKZ4_MEDTR</name>
<dbReference type="Pfam" id="PF01435">
    <property type="entry name" value="Peptidase_M48"/>
    <property type="match status" value="2"/>
</dbReference>
<dbReference type="GO" id="GO:0004222">
    <property type="term" value="F:metalloendopeptidase activity"/>
    <property type="evidence" value="ECO:0007669"/>
    <property type="project" value="InterPro"/>
</dbReference>
<evidence type="ECO:0000256" key="1">
    <source>
        <dbReference type="ARBA" id="ARBA00022670"/>
    </source>
</evidence>
<dbReference type="InterPro" id="IPR051156">
    <property type="entry name" value="Mito/Outer_Membr_Metalloprot"/>
</dbReference>
<keyword evidence="7" id="KW-0472">Membrane</keyword>
<keyword evidence="4 6" id="KW-0862">Zinc</keyword>
<dbReference type="InterPro" id="IPR001915">
    <property type="entry name" value="Peptidase_M48"/>
</dbReference>